<dbReference type="AlphaFoldDB" id="A0A0C9ZZ05"/>
<name>A0A0C9ZZ05_9AGAM</name>
<dbReference type="HOGENOM" id="CLU_048299_0_0_1"/>
<evidence type="ECO:0000313" key="1">
    <source>
        <dbReference type="EMBL" id="KIK31234.1"/>
    </source>
</evidence>
<proteinExistence type="predicted"/>
<sequence length="338" mass="39120">MKATDNLRYYLHEARLPDMPQGPPAAGKTEPLPDSLGVRPRRYRRLEAVHSIDVELLGDMVFDWTEFYIPSVPLGVDDEDERTGDRFTVSCKPWFPIPSLPLDRASDIERVSSWIDNFPLESVLRTMHLLYPESRSFRFSFCNECSAQPSFRKLSWAELSTTESGKRKRVNDTLSLFSFAPWALPEEELQGFVRPQRFPQQRRAQARASERKRYPFQEQEWLWSKVWDSCFSSDCRWFVVTTYRFWVFGVFSPDWNSVFVSPLHIYDSCDPTILELLLFWVVSAMGYEGGWIPPETHTKSELPIQCLSATITDLFFNVSKAMAMVAYGADCSIMTPAL</sequence>
<reference evidence="1 2" key="1">
    <citation type="submission" date="2014-04" db="EMBL/GenBank/DDBJ databases">
        <authorList>
            <consortium name="DOE Joint Genome Institute"/>
            <person name="Kuo A."/>
            <person name="Kohler A."/>
            <person name="Costa M.D."/>
            <person name="Nagy L.G."/>
            <person name="Floudas D."/>
            <person name="Copeland A."/>
            <person name="Barry K.W."/>
            <person name="Cichocki N."/>
            <person name="Veneault-Fourrey C."/>
            <person name="LaButti K."/>
            <person name="Lindquist E.A."/>
            <person name="Lipzen A."/>
            <person name="Lundell T."/>
            <person name="Morin E."/>
            <person name="Murat C."/>
            <person name="Sun H."/>
            <person name="Tunlid A."/>
            <person name="Henrissat B."/>
            <person name="Grigoriev I.V."/>
            <person name="Hibbett D.S."/>
            <person name="Martin F."/>
            <person name="Nordberg H.P."/>
            <person name="Cantor M.N."/>
            <person name="Hua S.X."/>
        </authorList>
    </citation>
    <scope>NUCLEOTIDE SEQUENCE [LARGE SCALE GENOMIC DNA]</scope>
    <source>
        <strain evidence="1 2">441</strain>
    </source>
</reference>
<protein>
    <submittedName>
        <fullName evidence="1">Uncharacterized protein</fullName>
    </submittedName>
</protein>
<reference evidence="2" key="2">
    <citation type="submission" date="2015-01" db="EMBL/GenBank/DDBJ databases">
        <title>Evolutionary Origins and Diversification of the Mycorrhizal Mutualists.</title>
        <authorList>
            <consortium name="DOE Joint Genome Institute"/>
            <consortium name="Mycorrhizal Genomics Consortium"/>
            <person name="Kohler A."/>
            <person name="Kuo A."/>
            <person name="Nagy L.G."/>
            <person name="Floudas D."/>
            <person name="Copeland A."/>
            <person name="Barry K.W."/>
            <person name="Cichocki N."/>
            <person name="Veneault-Fourrey C."/>
            <person name="LaButti K."/>
            <person name="Lindquist E.A."/>
            <person name="Lipzen A."/>
            <person name="Lundell T."/>
            <person name="Morin E."/>
            <person name="Murat C."/>
            <person name="Riley R."/>
            <person name="Ohm R."/>
            <person name="Sun H."/>
            <person name="Tunlid A."/>
            <person name="Henrissat B."/>
            <person name="Grigoriev I.V."/>
            <person name="Hibbett D.S."/>
            <person name="Martin F."/>
        </authorList>
    </citation>
    <scope>NUCLEOTIDE SEQUENCE [LARGE SCALE GENOMIC DNA]</scope>
    <source>
        <strain evidence="2">441</strain>
    </source>
</reference>
<dbReference type="Proteomes" id="UP000054018">
    <property type="component" value="Unassembled WGS sequence"/>
</dbReference>
<dbReference type="OrthoDB" id="2579508at2759"/>
<keyword evidence="2" id="KW-1185">Reference proteome</keyword>
<organism evidence="1 2">
    <name type="scientific">Pisolithus microcarpus 441</name>
    <dbReference type="NCBI Taxonomy" id="765257"/>
    <lineage>
        <taxon>Eukaryota</taxon>
        <taxon>Fungi</taxon>
        <taxon>Dikarya</taxon>
        <taxon>Basidiomycota</taxon>
        <taxon>Agaricomycotina</taxon>
        <taxon>Agaricomycetes</taxon>
        <taxon>Agaricomycetidae</taxon>
        <taxon>Boletales</taxon>
        <taxon>Sclerodermatineae</taxon>
        <taxon>Pisolithaceae</taxon>
        <taxon>Pisolithus</taxon>
    </lineage>
</organism>
<evidence type="ECO:0000313" key="2">
    <source>
        <dbReference type="Proteomes" id="UP000054018"/>
    </source>
</evidence>
<gene>
    <name evidence="1" type="ORF">PISMIDRAFT_670242</name>
</gene>
<accession>A0A0C9ZZ05</accession>
<dbReference type="EMBL" id="KN833685">
    <property type="protein sequence ID" value="KIK31234.1"/>
    <property type="molecule type" value="Genomic_DNA"/>
</dbReference>